<dbReference type="PANTHER" id="PTHR31480">
    <property type="entry name" value="BIFUNCTIONAL LYCOPENE CYCLASE/PHYTOENE SYNTHASE"/>
    <property type="match status" value="1"/>
</dbReference>
<evidence type="ECO:0000313" key="2">
    <source>
        <dbReference type="Proteomes" id="UP000246569"/>
    </source>
</evidence>
<dbReference type="AlphaFoldDB" id="A0A317MRH6"/>
<keyword evidence="2" id="KW-1185">Reference proteome</keyword>
<dbReference type="RefSeq" id="WP_110019534.1">
    <property type="nucleotide sequence ID" value="NZ_QGTJ01000010.1"/>
</dbReference>
<keyword evidence="1" id="KW-0808">Transferase</keyword>
<name>A0A317MRH6_9GAMM</name>
<dbReference type="Pfam" id="PF00494">
    <property type="entry name" value="SQS_PSY"/>
    <property type="match status" value="1"/>
</dbReference>
<dbReference type="Gene3D" id="1.10.600.10">
    <property type="entry name" value="Farnesyl Diphosphate Synthase"/>
    <property type="match status" value="1"/>
</dbReference>
<dbReference type="InterPro" id="IPR002060">
    <property type="entry name" value="Squ/phyt_synthse"/>
</dbReference>
<sequence length="282" mass="31909">MNPDLYCVDKATPPGSLLHYCLLSTEPDTRAALSALWALEREIGDVPRECREAAVAQAKLDWWREEIERLYADTPRHPVTQALAPHLARRPLARDAFVELIDGVAMPLEYDIYPSLAQLTPYCHRTGSTPTQLASELLGYQDRAVLRFAHELGMALALLHNLREVRADALRGRCFIPEDELQRHGVAFEALQGTDTTPAVQALFGQQLARIRETLARALSLLPQTEITSQRPLVVRARLTGALIDEMEADGLRLLEYRVELTPLRTLWLAWSAHRRARRQRL</sequence>
<reference evidence="1 2" key="1">
    <citation type="submission" date="2018-05" db="EMBL/GenBank/DDBJ databases">
        <title>Genomic Encyclopedia of Type Strains, Phase IV (KMG-IV): sequencing the most valuable type-strain genomes for metagenomic binning, comparative biology and taxonomic classification.</title>
        <authorList>
            <person name="Goeker M."/>
        </authorList>
    </citation>
    <scope>NUCLEOTIDE SEQUENCE [LARGE SCALE GENOMIC DNA]</scope>
    <source>
        <strain evidence="1 2">DSM 23606</strain>
    </source>
</reference>
<comment type="caution">
    <text evidence="1">The sequence shown here is derived from an EMBL/GenBank/DDBJ whole genome shotgun (WGS) entry which is preliminary data.</text>
</comment>
<dbReference type="SUPFAM" id="SSF48576">
    <property type="entry name" value="Terpenoid synthases"/>
    <property type="match status" value="1"/>
</dbReference>
<proteinExistence type="predicted"/>
<gene>
    <name evidence="1" type="ORF">C7443_11021</name>
</gene>
<evidence type="ECO:0000313" key="1">
    <source>
        <dbReference type="EMBL" id="PWV59476.1"/>
    </source>
</evidence>
<dbReference type="InterPro" id="IPR008949">
    <property type="entry name" value="Isoprenoid_synthase_dom_sf"/>
</dbReference>
<accession>A0A317MRH6</accession>
<dbReference type="Proteomes" id="UP000246569">
    <property type="component" value="Unassembled WGS sequence"/>
</dbReference>
<protein>
    <submittedName>
        <fullName evidence="1">Farnesyl-diphosphate farnesyltransferase</fullName>
    </submittedName>
</protein>
<dbReference type="EMBL" id="QGTJ01000010">
    <property type="protein sequence ID" value="PWV59476.1"/>
    <property type="molecule type" value="Genomic_DNA"/>
</dbReference>
<organism evidence="1 2">
    <name type="scientific">Plasticicumulans acidivorans</name>
    <dbReference type="NCBI Taxonomy" id="886464"/>
    <lineage>
        <taxon>Bacteria</taxon>
        <taxon>Pseudomonadati</taxon>
        <taxon>Pseudomonadota</taxon>
        <taxon>Gammaproteobacteria</taxon>
        <taxon>Candidatus Competibacteraceae</taxon>
        <taxon>Plasticicumulans</taxon>
    </lineage>
</organism>
<dbReference type="GO" id="GO:0016765">
    <property type="term" value="F:transferase activity, transferring alkyl or aryl (other than methyl) groups"/>
    <property type="evidence" value="ECO:0007669"/>
    <property type="project" value="UniProtKB-ARBA"/>
</dbReference>